<organism evidence="2 3">
    <name type="scientific">Meganyctiphanes norvegica</name>
    <name type="common">Northern krill</name>
    <name type="synonym">Thysanopoda norvegica</name>
    <dbReference type="NCBI Taxonomy" id="48144"/>
    <lineage>
        <taxon>Eukaryota</taxon>
        <taxon>Metazoa</taxon>
        <taxon>Ecdysozoa</taxon>
        <taxon>Arthropoda</taxon>
        <taxon>Crustacea</taxon>
        <taxon>Multicrustacea</taxon>
        <taxon>Malacostraca</taxon>
        <taxon>Eumalacostraca</taxon>
        <taxon>Eucarida</taxon>
        <taxon>Euphausiacea</taxon>
        <taxon>Euphausiidae</taxon>
        <taxon>Meganyctiphanes</taxon>
    </lineage>
</organism>
<feature type="region of interest" description="Disordered" evidence="1">
    <location>
        <begin position="83"/>
        <end position="106"/>
    </location>
</feature>
<reference evidence="2 3" key="1">
    <citation type="submission" date="2024-05" db="EMBL/GenBank/DDBJ databases">
        <authorList>
            <person name="Wallberg A."/>
        </authorList>
    </citation>
    <scope>NUCLEOTIDE SEQUENCE [LARGE SCALE GENOMIC DNA]</scope>
</reference>
<evidence type="ECO:0000313" key="2">
    <source>
        <dbReference type="EMBL" id="CAL4236007.1"/>
    </source>
</evidence>
<accession>A0AAV2SV92</accession>
<feature type="non-terminal residue" evidence="2">
    <location>
        <position position="106"/>
    </location>
</feature>
<proteinExistence type="predicted"/>
<name>A0AAV2SV92_MEGNR</name>
<comment type="caution">
    <text evidence="2">The sequence shown here is derived from an EMBL/GenBank/DDBJ whole genome shotgun (WGS) entry which is preliminary data.</text>
</comment>
<dbReference type="EMBL" id="CAXKWB010116473">
    <property type="protein sequence ID" value="CAL4236007.1"/>
    <property type="molecule type" value="Genomic_DNA"/>
</dbReference>
<protein>
    <submittedName>
        <fullName evidence="2">Uncharacterized protein</fullName>
    </submittedName>
</protein>
<keyword evidence="3" id="KW-1185">Reference proteome</keyword>
<gene>
    <name evidence="2" type="ORF">MNOR_LOCUS40150</name>
</gene>
<feature type="non-terminal residue" evidence="2">
    <location>
        <position position="1"/>
    </location>
</feature>
<dbReference type="AlphaFoldDB" id="A0AAV2SV92"/>
<evidence type="ECO:0000313" key="3">
    <source>
        <dbReference type="Proteomes" id="UP001497623"/>
    </source>
</evidence>
<evidence type="ECO:0000256" key="1">
    <source>
        <dbReference type="SAM" id="MobiDB-lite"/>
    </source>
</evidence>
<sequence length="106" mass="12398">LDMQKTSQQKWELMAALYQHGTNVEKLTSVLQNSWTRTEIIQAMIRYARRAQKQKESNEAEQRDAPIQQWLSYIKNLHTIEGTTNKHKGRISKDALPKDYTPLLSK</sequence>
<dbReference type="Proteomes" id="UP001497623">
    <property type="component" value="Unassembled WGS sequence"/>
</dbReference>